<reference evidence="9 10" key="1">
    <citation type="submission" date="2016-10" db="EMBL/GenBank/DDBJ databases">
        <authorList>
            <person name="de Groot N.N."/>
        </authorList>
    </citation>
    <scope>NUCLEOTIDE SEQUENCE [LARGE SCALE GENOMIC DNA]</scope>
    <source>
        <strain evidence="9">1</strain>
    </source>
</reference>
<evidence type="ECO:0000313" key="9">
    <source>
        <dbReference type="EMBL" id="SCZ86674.1"/>
    </source>
</evidence>
<keyword evidence="3" id="KW-0808">Transferase</keyword>
<feature type="active site" description="Nucleophile" evidence="7">
    <location>
        <position position="175"/>
    </location>
</feature>
<name>A0A1G5SHL4_9PROT</name>
<dbReference type="GO" id="GO:0071555">
    <property type="term" value="P:cell wall organization"/>
    <property type="evidence" value="ECO:0007669"/>
    <property type="project" value="UniProtKB-UniRule"/>
</dbReference>
<evidence type="ECO:0000256" key="6">
    <source>
        <dbReference type="ARBA" id="ARBA00023316"/>
    </source>
</evidence>
<dbReference type="InterPro" id="IPR005490">
    <property type="entry name" value="LD_TPept_cat_dom"/>
</dbReference>
<organism evidence="9 10">
    <name type="scientific">Nitrosomonas mobilis</name>
    <dbReference type="NCBI Taxonomy" id="51642"/>
    <lineage>
        <taxon>Bacteria</taxon>
        <taxon>Pseudomonadati</taxon>
        <taxon>Pseudomonadota</taxon>
        <taxon>Betaproteobacteria</taxon>
        <taxon>Nitrosomonadales</taxon>
        <taxon>Nitrosomonadaceae</taxon>
        <taxon>Nitrosomonas</taxon>
    </lineage>
</organism>
<sequence length="199" mass="22516">MYTHLGRINFSITSRCLGQILFAFLLNLLVFNFAAASNQTETWIEVDTSRLQLTVMNAGKVSLLIRGISIGRFGASRIRMRGSNLTPIGTFRISSIRNSQRFYKFFGIDYPNRKTADLALQANRIDLATWKKIIKAIDNNMSVPQDTPLGGHLGIHGIGKGDIDVHRRYNWTNGCIALTNEQINQLNRWLKLGMRVTIF</sequence>
<dbReference type="EMBL" id="FMWO01000073">
    <property type="protein sequence ID" value="SCZ86674.1"/>
    <property type="molecule type" value="Genomic_DNA"/>
</dbReference>
<gene>
    <name evidence="9" type="ORF">NSMM_630035</name>
</gene>
<keyword evidence="6 7" id="KW-0961">Cell wall biogenesis/degradation</keyword>
<evidence type="ECO:0000256" key="3">
    <source>
        <dbReference type="ARBA" id="ARBA00022679"/>
    </source>
</evidence>
<keyword evidence="10" id="KW-1185">Reference proteome</keyword>
<dbReference type="STRING" id="51642.NSMM_630035"/>
<keyword evidence="5 7" id="KW-0573">Peptidoglycan synthesis</keyword>
<feature type="active site" description="Proton donor/acceptor" evidence="7">
    <location>
        <position position="156"/>
    </location>
</feature>
<dbReference type="GO" id="GO:0009252">
    <property type="term" value="P:peptidoglycan biosynthetic process"/>
    <property type="evidence" value="ECO:0007669"/>
    <property type="project" value="UniProtKB-UniPathway"/>
</dbReference>
<dbReference type="Pfam" id="PF03734">
    <property type="entry name" value="YkuD"/>
    <property type="match status" value="1"/>
</dbReference>
<dbReference type="UniPathway" id="UPA00219"/>
<dbReference type="AlphaFoldDB" id="A0A1G5SHL4"/>
<evidence type="ECO:0000256" key="7">
    <source>
        <dbReference type="PROSITE-ProRule" id="PRU01373"/>
    </source>
</evidence>
<evidence type="ECO:0000259" key="8">
    <source>
        <dbReference type="PROSITE" id="PS52029"/>
    </source>
</evidence>
<comment type="pathway">
    <text evidence="1 7">Cell wall biogenesis; peptidoglycan biosynthesis.</text>
</comment>
<dbReference type="OrthoDB" id="9809748at2"/>
<accession>A0A1G5SHL4</accession>
<dbReference type="Gene3D" id="2.40.440.10">
    <property type="entry name" value="L,D-transpeptidase catalytic domain-like"/>
    <property type="match status" value="1"/>
</dbReference>
<evidence type="ECO:0000256" key="1">
    <source>
        <dbReference type="ARBA" id="ARBA00004752"/>
    </source>
</evidence>
<evidence type="ECO:0000256" key="5">
    <source>
        <dbReference type="ARBA" id="ARBA00022984"/>
    </source>
</evidence>
<dbReference type="GO" id="GO:0004180">
    <property type="term" value="F:carboxypeptidase activity"/>
    <property type="evidence" value="ECO:0007669"/>
    <property type="project" value="UniProtKB-ARBA"/>
</dbReference>
<evidence type="ECO:0000256" key="4">
    <source>
        <dbReference type="ARBA" id="ARBA00022960"/>
    </source>
</evidence>
<keyword evidence="4 7" id="KW-0133">Cell shape</keyword>
<comment type="similarity">
    <text evidence="2">Belongs to the YkuD family.</text>
</comment>
<dbReference type="GO" id="GO:0016740">
    <property type="term" value="F:transferase activity"/>
    <property type="evidence" value="ECO:0007669"/>
    <property type="project" value="UniProtKB-KW"/>
</dbReference>
<feature type="domain" description="L,D-TPase catalytic" evidence="8">
    <location>
        <begin position="42"/>
        <end position="199"/>
    </location>
</feature>
<protein>
    <recommendedName>
        <fullName evidence="8">L,D-TPase catalytic domain-containing protein</fullName>
    </recommendedName>
</protein>
<dbReference type="PANTHER" id="PTHR36699:SF1">
    <property type="entry name" value="L,D-TRANSPEPTIDASE YAFK-RELATED"/>
    <property type="match status" value="1"/>
</dbReference>
<dbReference type="Proteomes" id="UP000198729">
    <property type="component" value="Unassembled WGS sequence"/>
</dbReference>
<proteinExistence type="inferred from homology"/>
<dbReference type="InterPro" id="IPR038063">
    <property type="entry name" value="Transpep_catalytic_dom"/>
</dbReference>
<dbReference type="PROSITE" id="PS52029">
    <property type="entry name" value="LD_TPASE"/>
    <property type="match status" value="1"/>
</dbReference>
<dbReference type="SUPFAM" id="SSF141523">
    <property type="entry name" value="L,D-transpeptidase catalytic domain-like"/>
    <property type="match status" value="1"/>
</dbReference>
<dbReference type="GO" id="GO:0008360">
    <property type="term" value="P:regulation of cell shape"/>
    <property type="evidence" value="ECO:0007669"/>
    <property type="project" value="UniProtKB-UniRule"/>
</dbReference>
<evidence type="ECO:0000313" key="10">
    <source>
        <dbReference type="Proteomes" id="UP000198729"/>
    </source>
</evidence>
<dbReference type="CDD" id="cd16913">
    <property type="entry name" value="YkuD_like"/>
    <property type="match status" value="1"/>
</dbReference>
<dbReference type="PANTHER" id="PTHR36699">
    <property type="entry name" value="LD-TRANSPEPTIDASE"/>
    <property type="match status" value="1"/>
</dbReference>
<evidence type="ECO:0000256" key="2">
    <source>
        <dbReference type="ARBA" id="ARBA00005992"/>
    </source>
</evidence>